<dbReference type="PANTHER" id="PTHR43499:SF1">
    <property type="entry name" value="ABC TRANSPORTER I FAMILY MEMBER 1"/>
    <property type="match status" value="1"/>
</dbReference>
<dbReference type="NCBIfam" id="TIGR01189">
    <property type="entry name" value="ccmA"/>
    <property type="match status" value="1"/>
</dbReference>
<dbReference type="Gene3D" id="3.40.50.300">
    <property type="entry name" value="P-loop containing nucleotide triphosphate hydrolases"/>
    <property type="match status" value="1"/>
</dbReference>
<dbReference type="GO" id="GO:0017004">
    <property type="term" value="P:cytochrome complex assembly"/>
    <property type="evidence" value="ECO:0007669"/>
    <property type="project" value="UniProtKB-KW"/>
</dbReference>
<evidence type="ECO:0000313" key="8">
    <source>
        <dbReference type="EMBL" id="RUO67188.1"/>
    </source>
</evidence>
<dbReference type="NCBIfam" id="NF010061">
    <property type="entry name" value="PRK13538.1"/>
    <property type="match status" value="1"/>
</dbReference>
<dbReference type="Proteomes" id="UP000288058">
    <property type="component" value="Unassembled WGS sequence"/>
</dbReference>
<dbReference type="SMART" id="SM00382">
    <property type="entry name" value="AAA"/>
    <property type="match status" value="1"/>
</dbReference>
<dbReference type="InterPro" id="IPR005895">
    <property type="entry name" value="ABC_transptr_haem_export_CcmA"/>
</dbReference>
<dbReference type="GO" id="GO:0005524">
    <property type="term" value="F:ATP binding"/>
    <property type="evidence" value="ECO:0007669"/>
    <property type="project" value="UniProtKB-KW"/>
</dbReference>
<dbReference type="GO" id="GO:0022857">
    <property type="term" value="F:transmembrane transporter activity"/>
    <property type="evidence" value="ECO:0007669"/>
    <property type="project" value="InterPro"/>
</dbReference>
<gene>
    <name evidence="8" type="ORF">CWI78_10070</name>
</gene>
<dbReference type="RefSeq" id="WP_126782678.1">
    <property type="nucleotide sequence ID" value="NZ_PIQC01000007.1"/>
</dbReference>
<dbReference type="SUPFAM" id="SSF52540">
    <property type="entry name" value="P-loop containing nucleoside triphosphate hydrolases"/>
    <property type="match status" value="1"/>
</dbReference>
<keyword evidence="6" id="KW-0472">Membrane</keyword>
<dbReference type="EMBL" id="PIQC01000007">
    <property type="protein sequence ID" value="RUO67188.1"/>
    <property type="molecule type" value="Genomic_DNA"/>
</dbReference>
<evidence type="ECO:0000256" key="4">
    <source>
        <dbReference type="ARBA" id="ARBA00022840"/>
    </source>
</evidence>
<accession>A0A432YV33</accession>
<sequence length="218" mass="24079">MTQVTSTNSSLLHAEQLSSIRGGRVLFENLNFSVSVGQLWQVSGPNGAGKSSLLRILTGLLEPSSGAVYFNGQPRNQNWSEFCQQLLFIGHKAAVKGELSALENFHWQQQLSSVKNVDAWELLEKLGLLGLEDELTARLSAGQQRRVALTRLWATKASLWILDEPFTALDVQGIALLQQRLVEHLRAGGTIIFTSHQSLTLSDLTPEKLILEYQGESL</sequence>
<keyword evidence="9" id="KW-1185">Reference proteome</keyword>
<feature type="domain" description="ABC transporter" evidence="7">
    <location>
        <begin position="12"/>
        <end position="218"/>
    </location>
</feature>
<reference evidence="9" key="1">
    <citation type="journal article" date="2018" name="Front. Microbiol.">
        <title>Genome-Based Analysis Reveals the Taxonomy and Diversity of the Family Idiomarinaceae.</title>
        <authorList>
            <person name="Liu Y."/>
            <person name="Lai Q."/>
            <person name="Shao Z."/>
        </authorList>
    </citation>
    <scope>NUCLEOTIDE SEQUENCE [LARGE SCALE GENOMIC DNA]</scope>
    <source>
        <strain evidence="9">R22</strain>
    </source>
</reference>
<dbReference type="AlphaFoldDB" id="A0A432YV33"/>
<evidence type="ECO:0000256" key="1">
    <source>
        <dbReference type="ARBA" id="ARBA00022448"/>
    </source>
</evidence>
<dbReference type="InterPro" id="IPR027417">
    <property type="entry name" value="P-loop_NTPase"/>
</dbReference>
<evidence type="ECO:0000256" key="5">
    <source>
        <dbReference type="ARBA" id="ARBA00022967"/>
    </source>
</evidence>
<name>A0A432YV33_9GAMM</name>
<evidence type="ECO:0000259" key="7">
    <source>
        <dbReference type="PROSITE" id="PS50893"/>
    </source>
</evidence>
<evidence type="ECO:0000256" key="6">
    <source>
        <dbReference type="ARBA" id="ARBA00023136"/>
    </source>
</evidence>
<keyword evidence="5" id="KW-1278">Translocase</keyword>
<evidence type="ECO:0000256" key="2">
    <source>
        <dbReference type="ARBA" id="ARBA00022741"/>
    </source>
</evidence>
<keyword evidence="1" id="KW-0813">Transport</keyword>
<dbReference type="PANTHER" id="PTHR43499">
    <property type="entry name" value="ABC TRANSPORTER I FAMILY MEMBER 1"/>
    <property type="match status" value="1"/>
</dbReference>
<proteinExistence type="predicted"/>
<dbReference type="InterPro" id="IPR003439">
    <property type="entry name" value="ABC_transporter-like_ATP-bd"/>
</dbReference>
<comment type="caution">
    <text evidence="8">The sequence shown here is derived from an EMBL/GenBank/DDBJ whole genome shotgun (WGS) entry which is preliminary data.</text>
</comment>
<dbReference type="PROSITE" id="PS50893">
    <property type="entry name" value="ABC_TRANSPORTER_2"/>
    <property type="match status" value="1"/>
</dbReference>
<keyword evidence="4 8" id="KW-0067">ATP-binding</keyword>
<evidence type="ECO:0000313" key="9">
    <source>
        <dbReference type="Proteomes" id="UP000288058"/>
    </source>
</evidence>
<organism evidence="8 9">
    <name type="scientific">Idiomarina ramblicola</name>
    <dbReference type="NCBI Taxonomy" id="263724"/>
    <lineage>
        <taxon>Bacteria</taxon>
        <taxon>Pseudomonadati</taxon>
        <taxon>Pseudomonadota</taxon>
        <taxon>Gammaproteobacteria</taxon>
        <taxon>Alteromonadales</taxon>
        <taxon>Idiomarinaceae</taxon>
        <taxon>Idiomarina</taxon>
    </lineage>
</organism>
<dbReference type="InterPro" id="IPR003593">
    <property type="entry name" value="AAA+_ATPase"/>
</dbReference>
<dbReference type="GO" id="GO:0016887">
    <property type="term" value="F:ATP hydrolysis activity"/>
    <property type="evidence" value="ECO:0007669"/>
    <property type="project" value="InterPro"/>
</dbReference>
<dbReference type="Pfam" id="PF00005">
    <property type="entry name" value="ABC_tran"/>
    <property type="match status" value="1"/>
</dbReference>
<evidence type="ECO:0000256" key="3">
    <source>
        <dbReference type="ARBA" id="ARBA00022748"/>
    </source>
</evidence>
<keyword evidence="2" id="KW-0547">Nucleotide-binding</keyword>
<keyword evidence="3" id="KW-0201">Cytochrome c-type biogenesis</keyword>
<protein>
    <submittedName>
        <fullName evidence="8">Heme ABC transporter ATP-binding protein CcmA</fullName>
    </submittedName>
</protein>
<dbReference type="OrthoDB" id="9800654at2"/>